<proteinExistence type="predicted"/>
<dbReference type="InterPro" id="IPR047259">
    <property type="entry name" value="QUIRKY-like"/>
</dbReference>
<dbReference type="InterPro" id="IPR013583">
    <property type="entry name" value="MCTP_C"/>
</dbReference>
<evidence type="ECO:0000259" key="3">
    <source>
        <dbReference type="Pfam" id="PF08372"/>
    </source>
</evidence>
<dbReference type="Pfam" id="PF00168">
    <property type="entry name" value="C2"/>
    <property type="match status" value="1"/>
</dbReference>
<accession>A0A699HYU4</accession>
<evidence type="ECO:0000259" key="2">
    <source>
        <dbReference type="Pfam" id="PF00168"/>
    </source>
</evidence>
<protein>
    <submittedName>
        <fullName evidence="4">FT-interacting protein 1</fullName>
    </submittedName>
</protein>
<organism evidence="4">
    <name type="scientific">Tanacetum cinerariifolium</name>
    <name type="common">Dalmatian daisy</name>
    <name type="synonym">Chrysanthemum cinerariifolium</name>
    <dbReference type="NCBI Taxonomy" id="118510"/>
    <lineage>
        <taxon>Eukaryota</taxon>
        <taxon>Viridiplantae</taxon>
        <taxon>Streptophyta</taxon>
        <taxon>Embryophyta</taxon>
        <taxon>Tracheophyta</taxon>
        <taxon>Spermatophyta</taxon>
        <taxon>Magnoliopsida</taxon>
        <taxon>eudicotyledons</taxon>
        <taxon>Gunneridae</taxon>
        <taxon>Pentapetalae</taxon>
        <taxon>asterids</taxon>
        <taxon>campanulids</taxon>
        <taxon>Asterales</taxon>
        <taxon>Asteraceae</taxon>
        <taxon>Asteroideae</taxon>
        <taxon>Anthemideae</taxon>
        <taxon>Anthemidinae</taxon>
        <taxon>Tanacetum</taxon>
    </lineage>
</organism>
<evidence type="ECO:0000256" key="1">
    <source>
        <dbReference type="ARBA" id="ARBA00022737"/>
    </source>
</evidence>
<comment type="caution">
    <text evidence="4">The sequence shown here is derived from an EMBL/GenBank/DDBJ whole genome shotgun (WGS) entry which is preliminary data.</text>
</comment>
<evidence type="ECO:0000313" key="4">
    <source>
        <dbReference type="EMBL" id="GEY93306.1"/>
    </source>
</evidence>
<keyword evidence="1" id="KW-0677">Repeat</keyword>
<name>A0A699HYU4_TANCI</name>
<feature type="domain" description="C2" evidence="2">
    <location>
        <begin position="3"/>
        <end position="67"/>
    </location>
</feature>
<dbReference type="AlphaFoldDB" id="A0A699HYU4"/>
<dbReference type="EMBL" id="BKCJ010223812">
    <property type="protein sequence ID" value="GEY93306.1"/>
    <property type="molecule type" value="Genomic_DNA"/>
</dbReference>
<dbReference type="InterPro" id="IPR000008">
    <property type="entry name" value="C2_dom"/>
</dbReference>
<reference evidence="4" key="1">
    <citation type="journal article" date="2019" name="Sci. Rep.">
        <title>Draft genome of Tanacetum cinerariifolium, the natural source of mosquito coil.</title>
        <authorList>
            <person name="Yamashiro T."/>
            <person name="Shiraishi A."/>
            <person name="Satake H."/>
            <person name="Nakayama K."/>
        </authorList>
    </citation>
    <scope>NUCLEOTIDE SEQUENCE</scope>
</reference>
<dbReference type="Pfam" id="PF08372">
    <property type="entry name" value="PRT_C"/>
    <property type="match status" value="1"/>
</dbReference>
<dbReference type="PANTHER" id="PTHR31425:SF50">
    <property type="entry name" value="FT-INTERACTING PROTEIN 3-RELATED"/>
    <property type="match status" value="1"/>
</dbReference>
<feature type="domain" description="Multiple C2" evidence="3">
    <location>
        <begin position="225"/>
        <end position="297"/>
    </location>
</feature>
<dbReference type="PANTHER" id="PTHR31425">
    <property type="entry name" value="PHOSPHORIBOSYLANTHRANILATE TRANSFERASE ISOFORM 1"/>
    <property type="match status" value="1"/>
</dbReference>
<gene>
    <name evidence="4" type="ORF">Tci_465280</name>
</gene>
<sequence length="297" mass="34023">MHYMYVKIVKAKNLPLKIGNSDSPPDAYVEIKLDRIQSLSLDLAVKDKCDESEAEPFDEQLVLSVEEKNGNKEEVIGSVLFRYIIWKNGWIHELLVVNGTILRNIFVVIIGRCDNGGGSGVKDSRIEKVRIRLLTLETDRVYTHSYPLIVLHTSGVKKMGEIRMAVRFTCVSLANLMQILRHQATQIVAMRLNWAEPPLRKESVEYMLDVDSTIWSLRKTGLDHFTRFKLRPRHPPHMDIKLSYGDRLMSDELDEEFDSFPSLKNGDALKIKYDRLRSVGSRIQTLVGDLATQGERI</sequence>